<dbReference type="InterPro" id="IPR016024">
    <property type="entry name" value="ARM-type_fold"/>
</dbReference>
<dbReference type="GO" id="GO:0016251">
    <property type="term" value="F:RNA polymerase II general transcription initiation factor activity"/>
    <property type="evidence" value="ECO:0007669"/>
    <property type="project" value="InterPro"/>
</dbReference>
<dbReference type="SMART" id="SM00803">
    <property type="entry name" value="TAF"/>
    <property type="match status" value="1"/>
</dbReference>
<dbReference type="GO" id="GO:0003713">
    <property type="term" value="F:transcription coactivator activity"/>
    <property type="evidence" value="ECO:0007669"/>
    <property type="project" value="TreeGrafter"/>
</dbReference>
<dbReference type="OrthoDB" id="6621890at2759"/>
<dbReference type="STRING" id="307972.A0A2G8JY41"/>
<dbReference type="PANTHER" id="PTHR10221">
    <property type="entry name" value="TRANSCRIPTION INITIATION FACTOR TFIID SUBUNIT 6"/>
    <property type="match status" value="1"/>
</dbReference>
<dbReference type="Proteomes" id="UP000230750">
    <property type="component" value="Unassembled WGS sequence"/>
</dbReference>
<evidence type="ECO:0000256" key="5">
    <source>
        <dbReference type="ARBA" id="ARBA00023242"/>
    </source>
</evidence>
<evidence type="ECO:0000256" key="1">
    <source>
        <dbReference type="ARBA" id="ARBA00004123"/>
    </source>
</evidence>
<gene>
    <name evidence="7" type="ORF">BSL78_22497</name>
</gene>
<dbReference type="InterPro" id="IPR011442">
    <property type="entry name" value="TAF6_C"/>
</dbReference>
<evidence type="ECO:0000256" key="4">
    <source>
        <dbReference type="ARBA" id="ARBA00023163"/>
    </source>
</evidence>
<keyword evidence="4" id="KW-0804">Transcription</keyword>
<evidence type="ECO:0000313" key="8">
    <source>
        <dbReference type="Proteomes" id="UP000230750"/>
    </source>
</evidence>
<dbReference type="EMBL" id="MRZV01001099">
    <property type="protein sequence ID" value="PIK40644.1"/>
    <property type="molecule type" value="Genomic_DNA"/>
</dbReference>
<proteinExistence type="inferred from homology"/>
<dbReference type="PANTHER" id="PTHR10221:SF22">
    <property type="entry name" value="TAF6-LIKE RNA POLYMERASE II P300_CBP-ASSOCIATED FACTOR-ASSOCIATED FACTOR 65 KDA SUBUNIT 6L"/>
    <property type="match status" value="1"/>
</dbReference>
<evidence type="ECO:0000313" key="7">
    <source>
        <dbReference type="EMBL" id="PIK40644.1"/>
    </source>
</evidence>
<dbReference type="InterPro" id="IPR046344">
    <property type="entry name" value="TAF6_C_sf"/>
</dbReference>
<comment type="caution">
    <text evidence="7">The sequence shown here is derived from an EMBL/GenBank/DDBJ whole genome shotgun (WGS) entry which is preliminary data.</text>
</comment>
<evidence type="ECO:0000256" key="2">
    <source>
        <dbReference type="ARBA" id="ARBA00007688"/>
    </source>
</evidence>
<dbReference type="SUPFAM" id="SSF48371">
    <property type="entry name" value="ARM repeat"/>
    <property type="match status" value="1"/>
</dbReference>
<dbReference type="Pfam" id="PF07571">
    <property type="entry name" value="TAF6_C"/>
    <property type="match status" value="1"/>
</dbReference>
<evidence type="ECO:0000259" key="6">
    <source>
        <dbReference type="SMART" id="SM00803"/>
    </source>
</evidence>
<sequence length="382" mass="42335">MAESAGYPSISGEICTILAQDICYRLRETAQASTQFMKHAKRKKLLVEDFNKALKWSDVEPIHGYGSHKNIQFKTLKEGNLYFVEEKEVDLTSTSLDLQVPATAGKCSVKASWLALEGTSKGSSSTGTTGVKHCLSDLSDELQKYYQEVTKVILEKEAEGIKMVLNDLASNSKVPLLPYLVSFIESGVKTVSHDLNQLTRLLQAVDALQRNNYLYLGSYVNKLIGSVTYCILEPLAVSINPLNDHWSLRVFASRLLHPLVNCCGPQPQGMYNQLLQTLKDILADSARPLCSHYGAVVSLSALGPQAIEDILVPVLPTYWQFLQPILEDNSLSSTHIREDGQKVYGAIQNAAEVLLKASILLFNERKTISKVNREFITVISVQ</sequence>
<evidence type="ECO:0000256" key="3">
    <source>
        <dbReference type="ARBA" id="ARBA00023015"/>
    </source>
</evidence>
<dbReference type="AlphaFoldDB" id="A0A2G8JY41"/>
<name>A0A2G8JY41_STIJA</name>
<feature type="domain" description="TATA box binding protein associated factor (TAF) histone-like fold" evidence="6">
    <location>
        <begin position="1"/>
        <end position="55"/>
    </location>
</feature>
<organism evidence="7 8">
    <name type="scientific">Stichopus japonicus</name>
    <name type="common">Sea cucumber</name>
    <dbReference type="NCBI Taxonomy" id="307972"/>
    <lineage>
        <taxon>Eukaryota</taxon>
        <taxon>Metazoa</taxon>
        <taxon>Echinodermata</taxon>
        <taxon>Eleutherozoa</taxon>
        <taxon>Echinozoa</taxon>
        <taxon>Holothuroidea</taxon>
        <taxon>Aspidochirotacea</taxon>
        <taxon>Aspidochirotida</taxon>
        <taxon>Stichopodidae</taxon>
        <taxon>Apostichopus</taxon>
    </lineage>
</organism>
<dbReference type="GO" id="GO:0005669">
    <property type="term" value="C:transcription factor TFIID complex"/>
    <property type="evidence" value="ECO:0007669"/>
    <property type="project" value="InterPro"/>
</dbReference>
<dbReference type="InterPro" id="IPR004823">
    <property type="entry name" value="TAF_TATA-bd_Histone-like_dom"/>
</dbReference>
<dbReference type="CDD" id="cd22932">
    <property type="entry name" value="HFD_TAF6L"/>
    <property type="match status" value="1"/>
</dbReference>
<accession>A0A2G8JY41</accession>
<reference evidence="7 8" key="1">
    <citation type="journal article" date="2017" name="PLoS Biol.">
        <title>The sea cucumber genome provides insights into morphological evolution and visceral regeneration.</title>
        <authorList>
            <person name="Zhang X."/>
            <person name="Sun L."/>
            <person name="Yuan J."/>
            <person name="Sun Y."/>
            <person name="Gao Y."/>
            <person name="Zhang L."/>
            <person name="Li S."/>
            <person name="Dai H."/>
            <person name="Hamel J.F."/>
            <person name="Liu C."/>
            <person name="Yu Y."/>
            <person name="Liu S."/>
            <person name="Lin W."/>
            <person name="Guo K."/>
            <person name="Jin S."/>
            <person name="Xu P."/>
            <person name="Storey K.B."/>
            <person name="Huan P."/>
            <person name="Zhang T."/>
            <person name="Zhou Y."/>
            <person name="Zhang J."/>
            <person name="Lin C."/>
            <person name="Li X."/>
            <person name="Xing L."/>
            <person name="Huo D."/>
            <person name="Sun M."/>
            <person name="Wang L."/>
            <person name="Mercier A."/>
            <person name="Li F."/>
            <person name="Yang H."/>
            <person name="Xiang J."/>
        </authorList>
    </citation>
    <scope>NUCLEOTIDE SEQUENCE [LARGE SCALE GENOMIC DNA]</scope>
    <source>
        <strain evidence="7">Shaxun</strain>
        <tissue evidence="7">Muscle</tissue>
    </source>
</reference>
<dbReference type="Pfam" id="PF02969">
    <property type="entry name" value="TAF"/>
    <property type="match status" value="1"/>
</dbReference>
<dbReference type="GO" id="GO:0046982">
    <property type="term" value="F:protein heterodimerization activity"/>
    <property type="evidence" value="ECO:0007669"/>
    <property type="project" value="InterPro"/>
</dbReference>
<keyword evidence="5" id="KW-0539">Nucleus</keyword>
<dbReference type="InterPro" id="IPR037796">
    <property type="entry name" value="TAF6"/>
</dbReference>
<dbReference type="GO" id="GO:0000124">
    <property type="term" value="C:SAGA complex"/>
    <property type="evidence" value="ECO:0007669"/>
    <property type="project" value="InterPro"/>
</dbReference>
<dbReference type="CDD" id="cd08050">
    <property type="entry name" value="TAF6C"/>
    <property type="match status" value="1"/>
</dbReference>
<keyword evidence="3" id="KW-0805">Transcription regulation</keyword>
<comment type="subcellular location">
    <subcellularLocation>
        <location evidence="1">Nucleus</location>
    </subcellularLocation>
</comment>
<dbReference type="SUPFAM" id="SSF47113">
    <property type="entry name" value="Histone-fold"/>
    <property type="match status" value="1"/>
</dbReference>
<protein>
    <submittedName>
        <fullName evidence="7">Putative TAF6-like RNA polymerase II</fullName>
    </submittedName>
</protein>
<keyword evidence="8" id="KW-1185">Reference proteome</keyword>
<dbReference type="GO" id="GO:0046695">
    <property type="term" value="C:SLIK (SAGA-like) complex"/>
    <property type="evidence" value="ECO:0007669"/>
    <property type="project" value="InterPro"/>
</dbReference>
<dbReference type="Gene3D" id="1.25.40.770">
    <property type="entry name" value="TAF6, C-terminal HEAT repeat domain"/>
    <property type="match status" value="1"/>
</dbReference>
<dbReference type="Gene3D" id="1.10.20.10">
    <property type="entry name" value="Histone, subunit A"/>
    <property type="match status" value="1"/>
</dbReference>
<comment type="similarity">
    <text evidence="2">Belongs to the TAF6 family.</text>
</comment>
<dbReference type="InterPro" id="IPR009072">
    <property type="entry name" value="Histone-fold"/>
</dbReference>
<dbReference type="GO" id="GO:0051123">
    <property type="term" value="P:RNA polymerase II preinitiation complex assembly"/>
    <property type="evidence" value="ECO:0007669"/>
    <property type="project" value="TreeGrafter"/>
</dbReference>